<proteinExistence type="predicted"/>
<gene>
    <name evidence="2" type="ORF">JKF63_06538</name>
</gene>
<dbReference type="Proteomes" id="UP000674318">
    <property type="component" value="Unassembled WGS sequence"/>
</dbReference>
<evidence type="ECO:0008006" key="4">
    <source>
        <dbReference type="Google" id="ProtNLM"/>
    </source>
</evidence>
<accession>A0A836LD06</accession>
<dbReference type="AlphaFoldDB" id="A0A836LD06"/>
<sequence>METPSNPCIMGAREIQYRKDLSLQHTLRMVIRNSVCAAIGRVLIGVVKALVKRGVSRAFLARVPSELFSLDPLKWAVVFGGLSSFRLSVQTLLRILTPLGVSEKLVSALAGCICATPAYVLNKDTRTELCLYLFVRSAHAFLLRYFLPRMPKALQMFRHYDVLLMCLTSTQISYSCLFNPNTLPRSYQSFLNRASTYEEKLIRGHSGFCRERLVPDLVDYCWSRNLPLIEDFGQRGADILCQVAHGKYSCNTWAMTFVPRNMVNMGLPLYGPLRLVSMLVFQRKRLMKDPISTIMRNLRSMLTSSLFLALYTAVIVRSACFGVQHRGGGTKTVTVLCSLAGLATLLEPKERRMDLALYCAMHALRSFVATQNLRGRLPYPRHWFVCTVYLLSVSFLFYLYEEEPQLLDRRVRTAVHFLLDEKPLVATKEGTSPFASAGVSASDVAEAPTGTPGSSKIREKRMPTPKTVTFTSTRQGL</sequence>
<dbReference type="KEGG" id="phet:94292564"/>
<dbReference type="PANTHER" id="PTHR12459:SF15">
    <property type="entry name" value="TRANSMEMBRANE PROTEIN 135"/>
    <property type="match status" value="1"/>
</dbReference>
<evidence type="ECO:0000313" key="2">
    <source>
        <dbReference type="EMBL" id="KAG5507589.1"/>
    </source>
</evidence>
<evidence type="ECO:0000313" key="3">
    <source>
        <dbReference type="Proteomes" id="UP000674318"/>
    </source>
</evidence>
<organism evidence="2 3">
    <name type="scientific">Porcisia hertigi</name>
    <dbReference type="NCBI Taxonomy" id="2761500"/>
    <lineage>
        <taxon>Eukaryota</taxon>
        <taxon>Discoba</taxon>
        <taxon>Euglenozoa</taxon>
        <taxon>Kinetoplastea</taxon>
        <taxon>Metakinetoplastina</taxon>
        <taxon>Trypanosomatida</taxon>
        <taxon>Trypanosomatidae</taxon>
        <taxon>Leishmaniinae</taxon>
        <taxon>Porcisia</taxon>
    </lineage>
</organism>
<feature type="compositionally biased region" description="Polar residues" evidence="1">
    <location>
        <begin position="466"/>
        <end position="477"/>
    </location>
</feature>
<evidence type="ECO:0000256" key="1">
    <source>
        <dbReference type="SAM" id="MobiDB-lite"/>
    </source>
</evidence>
<feature type="region of interest" description="Disordered" evidence="1">
    <location>
        <begin position="432"/>
        <end position="477"/>
    </location>
</feature>
<protein>
    <recommendedName>
        <fullName evidence="4">Transmembrane protein 135 N-terminal domain-containing protein</fullName>
    </recommendedName>
</protein>
<name>A0A836LD06_9TRYP</name>
<comment type="caution">
    <text evidence="2">The sequence shown here is derived from an EMBL/GenBank/DDBJ whole genome shotgun (WGS) entry which is preliminary data.</text>
</comment>
<dbReference type="OrthoDB" id="291792at2759"/>
<dbReference type="PANTHER" id="PTHR12459">
    <property type="entry name" value="TRANSMEMBRANE PROTEIN 135-RELATED"/>
    <property type="match status" value="1"/>
</dbReference>
<dbReference type="GeneID" id="94292564"/>
<dbReference type="EMBL" id="JAFJZO010000018">
    <property type="protein sequence ID" value="KAG5507589.1"/>
    <property type="molecule type" value="Genomic_DNA"/>
</dbReference>
<reference evidence="2 3" key="1">
    <citation type="submission" date="2021-02" db="EMBL/GenBank/DDBJ databases">
        <title>Porcisia hertigi Genome sequencing and assembly.</title>
        <authorList>
            <person name="Almutairi H."/>
            <person name="Gatherer D."/>
        </authorList>
    </citation>
    <scope>NUCLEOTIDE SEQUENCE [LARGE SCALE GENOMIC DNA]</scope>
    <source>
        <strain evidence="2 3">C119</strain>
    </source>
</reference>
<dbReference type="RefSeq" id="XP_067757904.1">
    <property type="nucleotide sequence ID" value="XM_067902487.1"/>
</dbReference>
<dbReference type="InterPro" id="IPR026749">
    <property type="entry name" value="Tmem135"/>
</dbReference>
<keyword evidence="3" id="KW-1185">Reference proteome</keyword>